<evidence type="ECO:0000256" key="1">
    <source>
        <dbReference type="SAM" id="SignalP"/>
    </source>
</evidence>
<accession>A0AAD7J6L9</accession>
<name>A0AAD7J6L9_9AGAR</name>
<keyword evidence="1" id="KW-0732">Signal</keyword>
<comment type="caution">
    <text evidence="2">The sequence shown here is derived from an EMBL/GenBank/DDBJ whole genome shotgun (WGS) entry which is preliminary data.</text>
</comment>
<sequence>MHLLKSLAMTVFLATSALAQSIVVDAPHPGANIPLTSTNLTVQIERPDTLSASKEVSVAIGYKLCDVDEGCGLGAQLLYNGPYTPTLHTPSIPGQPNFYQSFTFPSPFSTPGPVELTVVHFFDIGAGENIPFVETVSVNLNIV</sequence>
<organism evidence="2 3">
    <name type="scientific">Mycena metata</name>
    <dbReference type="NCBI Taxonomy" id="1033252"/>
    <lineage>
        <taxon>Eukaryota</taxon>
        <taxon>Fungi</taxon>
        <taxon>Dikarya</taxon>
        <taxon>Basidiomycota</taxon>
        <taxon>Agaricomycotina</taxon>
        <taxon>Agaricomycetes</taxon>
        <taxon>Agaricomycetidae</taxon>
        <taxon>Agaricales</taxon>
        <taxon>Marasmiineae</taxon>
        <taxon>Mycenaceae</taxon>
        <taxon>Mycena</taxon>
    </lineage>
</organism>
<feature type="signal peptide" evidence="1">
    <location>
        <begin position="1"/>
        <end position="19"/>
    </location>
</feature>
<feature type="chain" id="PRO_5042280584" evidence="1">
    <location>
        <begin position="20"/>
        <end position="143"/>
    </location>
</feature>
<protein>
    <submittedName>
        <fullName evidence="2">Uncharacterized protein</fullName>
    </submittedName>
</protein>
<dbReference type="EMBL" id="JARKIB010000043">
    <property type="protein sequence ID" value="KAJ7757913.1"/>
    <property type="molecule type" value="Genomic_DNA"/>
</dbReference>
<reference evidence="2" key="1">
    <citation type="submission" date="2023-03" db="EMBL/GenBank/DDBJ databases">
        <title>Massive genome expansion in bonnet fungi (Mycena s.s.) driven by repeated elements and novel gene families across ecological guilds.</title>
        <authorList>
            <consortium name="Lawrence Berkeley National Laboratory"/>
            <person name="Harder C.B."/>
            <person name="Miyauchi S."/>
            <person name="Viragh M."/>
            <person name="Kuo A."/>
            <person name="Thoen E."/>
            <person name="Andreopoulos B."/>
            <person name="Lu D."/>
            <person name="Skrede I."/>
            <person name="Drula E."/>
            <person name="Henrissat B."/>
            <person name="Morin E."/>
            <person name="Kohler A."/>
            <person name="Barry K."/>
            <person name="LaButti K."/>
            <person name="Morin E."/>
            <person name="Salamov A."/>
            <person name="Lipzen A."/>
            <person name="Mereny Z."/>
            <person name="Hegedus B."/>
            <person name="Baldrian P."/>
            <person name="Stursova M."/>
            <person name="Weitz H."/>
            <person name="Taylor A."/>
            <person name="Grigoriev I.V."/>
            <person name="Nagy L.G."/>
            <person name="Martin F."/>
            <person name="Kauserud H."/>
        </authorList>
    </citation>
    <scope>NUCLEOTIDE SEQUENCE</scope>
    <source>
        <strain evidence="2">CBHHK182m</strain>
    </source>
</reference>
<dbReference type="Proteomes" id="UP001215598">
    <property type="component" value="Unassembled WGS sequence"/>
</dbReference>
<keyword evidence="3" id="KW-1185">Reference proteome</keyword>
<proteinExistence type="predicted"/>
<gene>
    <name evidence="2" type="ORF">B0H16DRAFT_1536173</name>
</gene>
<dbReference type="AlphaFoldDB" id="A0AAD7J6L9"/>
<evidence type="ECO:0000313" key="3">
    <source>
        <dbReference type="Proteomes" id="UP001215598"/>
    </source>
</evidence>
<evidence type="ECO:0000313" key="2">
    <source>
        <dbReference type="EMBL" id="KAJ7757913.1"/>
    </source>
</evidence>